<feature type="signal peptide" evidence="2">
    <location>
        <begin position="1"/>
        <end position="18"/>
    </location>
</feature>
<dbReference type="WBParaSite" id="L893_g13200.t1">
    <property type="protein sequence ID" value="L893_g13200.t1"/>
    <property type="gene ID" value="L893_g13200"/>
</dbReference>
<keyword evidence="2" id="KW-0732">Signal</keyword>
<accession>A0A1I7Y6S7</accession>
<dbReference type="Proteomes" id="UP000095287">
    <property type="component" value="Unplaced"/>
</dbReference>
<feature type="region of interest" description="Disordered" evidence="1">
    <location>
        <begin position="21"/>
        <end position="50"/>
    </location>
</feature>
<protein>
    <submittedName>
        <fullName evidence="4">Secreted protein</fullName>
    </submittedName>
</protein>
<organism evidence="3 4">
    <name type="scientific">Steinernema glaseri</name>
    <dbReference type="NCBI Taxonomy" id="37863"/>
    <lineage>
        <taxon>Eukaryota</taxon>
        <taxon>Metazoa</taxon>
        <taxon>Ecdysozoa</taxon>
        <taxon>Nematoda</taxon>
        <taxon>Chromadorea</taxon>
        <taxon>Rhabditida</taxon>
        <taxon>Tylenchina</taxon>
        <taxon>Panagrolaimomorpha</taxon>
        <taxon>Strongyloidoidea</taxon>
        <taxon>Steinernematidae</taxon>
        <taxon>Steinernema</taxon>
    </lineage>
</organism>
<sequence length="107" mass="11828">MSALLTFPLLLLFYNINGNWTTHSDPGDSPRPNELVRSVPASEMSLRTNELPQSPFEPEIYVPVNLRPRPADPFDPIDSERVAIAKHTSTVALPCPGHQLLTAVFGH</sequence>
<evidence type="ECO:0000256" key="1">
    <source>
        <dbReference type="SAM" id="MobiDB-lite"/>
    </source>
</evidence>
<dbReference type="AlphaFoldDB" id="A0A1I7Y6S7"/>
<reference evidence="4" key="1">
    <citation type="submission" date="2016-11" db="UniProtKB">
        <authorList>
            <consortium name="WormBaseParasite"/>
        </authorList>
    </citation>
    <scope>IDENTIFICATION</scope>
</reference>
<evidence type="ECO:0000313" key="4">
    <source>
        <dbReference type="WBParaSite" id="L893_g13200.t1"/>
    </source>
</evidence>
<name>A0A1I7Y6S7_9BILA</name>
<evidence type="ECO:0000256" key="2">
    <source>
        <dbReference type="SAM" id="SignalP"/>
    </source>
</evidence>
<evidence type="ECO:0000313" key="3">
    <source>
        <dbReference type="Proteomes" id="UP000095287"/>
    </source>
</evidence>
<keyword evidence="3" id="KW-1185">Reference proteome</keyword>
<feature type="chain" id="PRO_5009311877" evidence="2">
    <location>
        <begin position="19"/>
        <end position="107"/>
    </location>
</feature>
<proteinExistence type="predicted"/>